<dbReference type="OrthoDB" id="3197460at2"/>
<sequence length="315" mass="34499">MDICLCDISALEHVRSSGTLLPELLDRPRASRLEGCGVPGGVELDDLVVGLGLRTRPVHLLVPDGVSTHGRPGVARHRRRAALPRGSLIRVAPNVLVTGPELTLCQLAARGDYDLVDVAKLAFELCGTYLLDQDPNSWQGFVNNEVSATTVSRIGAAARSLKGSKGVARINSMLPYVLDSSHSPMETALAMLFVLPQKLGGIGLKGARMNYAISGTNRLMDLAFPGDRVGLEYKGKQYHAIEQSGRDDRRQNEIAGRGWTILNVWHEDLCDDNLFALLEDSLLRALGHRFRPSAAFYERQRLLRSRLVPGLRSFS</sequence>
<gene>
    <name evidence="1" type="ORF">Pcatena_03310</name>
</gene>
<dbReference type="SUPFAM" id="SSF52980">
    <property type="entry name" value="Restriction endonuclease-like"/>
    <property type="match status" value="1"/>
</dbReference>
<dbReference type="GeneID" id="88848475"/>
<name>A0A3G9K6P9_9ACTN</name>
<dbReference type="AlphaFoldDB" id="A0A3G9K6P9"/>
<organism evidence="1 2">
    <name type="scientific">Parolsenella catena</name>
    <dbReference type="NCBI Taxonomy" id="2003188"/>
    <lineage>
        <taxon>Bacteria</taxon>
        <taxon>Bacillati</taxon>
        <taxon>Actinomycetota</taxon>
        <taxon>Coriobacteriia</taxon>
        <taxon>Coriobacteriales</taxon>
        <taxon>Atopobiaceae</taxon>
        <taxon>Parolsenella</taxon>
    </lineage>
</organism>
<dbReference type="KEGG" id="pcat:Pcatena_03310"/>
<dbReference type="EMBL" id="AP019367">
    <property type="protein sequence ID" value="BBH49744.1"/>
    <property type="molecule type" value="Genomic_DNA"/>
</dbReference>
<protein>
    <recommendedName>
        <fullName evidence="3">DUF559 domain-containing protein</fullName>
    </recommendedName>
</protein>
<evidence type="ECO:0000313" key="2">
    <source>
        <dbReference type="Proteomes" id="UP000273154"/>
    </source>
</evidence>
<dbReference type="RefSeq" id="WP_126421066.1">
    <property type="nucleotide sequence ID" value="NZ_AP019367.1"/>
</dbReference>
<proteinExistence type="predicted"/>
<evidence type="ECO:0008006" key="3">
    <source>
        <dbReference type="Google" id="ProtNLM"/>
    </source>
</evidence>
<reference evidence="2" key="1">
    <citation type="submission" date="2018-11" db="EMBL/GenBank/DDBJ databases">
        <title>Comparative genomics of Parolsenella catena and Libanicoccus massiliensis: Reclassification of Libanicoccus massiliensis as Parolsenella massiliensis comb. nov.</title>
        <authorList>
            <person name="Sakamoto M."/>
            <person name="Ikeyama N."/>
            <person name="Murakami T."/>
            <person name="Mori H."/>
            <person name="Yuki M."/>
            <person name="Ohkuma M."/>
        </authorList>
    </citation>
    <scope>NUCLEOTIDE SEQUENCE [LARGE SCALE GENOMIC DNA]</scope>
    <source>
        <strain evidence="2">JCM 31932</strain>
    </source>
</reference>
<accession>A0A3G9K6P9</accession>
<dbReference type="Proteomes" id="UP000273154">
    <property type="component" value="Chromosome"/>
</dbReference>
<dbReference type="Gene3D" id="3.40.960.10">
    <property type="entry name" value="VSR Endonuclease"/>
    <property type="match status" value="1"/>
</dbReference>
<keyword evidence="2" id="KW-1185">Reference proteome</keyword>
<evidence type="ECO:0000313" key="1">
    <source>
        <dbReference type="EMBL" id="BBH49744.1"/>
    </source>
</evidence>
<dbReference type="InterPro" id="IPR011335">
    <property type="entry name" value="Restrct_endonuc-II-like"/>
</dbReference>